<sequence length="476" mass="54195">MNSLLNKLKKKQSTDITENGHSISDSDKIVFMPSASKDYSRQSQNNQVNGHIERFEIRKQPHLAHSLDMLLADASALAFFIQFLESQDKLNLIKFWMHVEGFKASMNTIADDANVAALNSAIVDARNIYNKYIEEESTGSISVPKRIRQKIFEEIVEVNPIEKSVLSSCFDAAQDFIRQMFEHRYFSEFQNSVYYKKHELEVLSQGCSLYEILCVQSLMLIFVEFVESNREDSNMLQFLIACDSFENDIQTKEDNEALEDAMAIYDKYFSMQATSPIEIGAPLRVELESDICTEDGRPKENAFHTCKRICINRLQDKYLRKFVASESYLRYILDLRTSIENTIDLPRPNGMRTRSGSDVPSSSDSSFTTTFHAHQNLLEGKTSPSVASSTSSTPRRSIRTPRTPKSSNLAEIDDLGRYRPLYDDSLAQDGPTPSKLKLKLRKYLEKSAVKEEEVAEEVARSIIADMHNMVEAGQRG</sequence>
<evidence type="ECO:0000256" key="1">
    <source>
        <dbReference type="SAM" id="MobiDB-lite"/>
    </source>
</evidence>
<dbReference type="AlphaFoldDB" id="A0A2A2LMT5"/>
<comment type="caution">
    <text evidence="3">The sequence shown here is derived from an EMBL/GenBank/DDBJ whole genome shotgun (WGS) entry which is preliminary data.</text>
</comment>
<dbReference type="InterPro" id="IPR036305">
    <property type="entry name" value="RGS_sf"/>
</dbReference>
<dbReference type="Proteomes" id="UP000218231">
    <property type="component" value="Unassembled WGS sequence"/>
</dbReference>
<dbReference type="PANTHER" id="PTHR13155:SF1">
    <property type="entry name" value="A-KINASE ANCHOR PROTEIN 10, MITOCHONDRIAL"/>
    <property type="match status" value="1"/>
</dbReference>
<evidence type="ECO:0000259" key="2">
    <source>
        <dbReference type="PROSITE" id="PS50132"/>
    </source>
</evidence>
<dbReference type="EMBL" id="LIAE01006564">
    <property type="protein sequence ID" value="PAV87532.1"/>
    <property type="molecule type" value="Genomic_DNA"/>
</dbReference>
<dbReference type="GO" id="GO:0005886">
    <property type="term" value="C:plasma membrane"/>
    <property type="evidence" value="ECO:0007669"/>
    <property type="project" value="TreeGrafter"/>
</dbReference>
<proteinExistence type="predicted"/>
<dbReference type="PROSITE" id="PS50132">
    <property type="entry name" value="RGS"/>
    <property type="match status" value="2"/>
</dbReference>
<dbReference type="InterPro" id="IPR052246">
    <property type="entry name" value="Cell_Polariz_PKAAnc"/>
</dbReference>
<dbReference type="SMART" id="SM00315">
    <property type="entry name" value="RGS"/>
    <property type="match status" value="2"/>
</dbReference>
<dbReference type="Pfam" id="PF00615">
    <property type="entry name" value="RGS"/>
    <property type="match status" value="2"/>
</dbReference>
<organism evidence="3 4">
    <name type="scientific">Diploscapter pachys</name>
    <dbReference type="NCBI Taxonomy" id="2018661"/>
    <lineage>
        <taxon>Eukaryota</taxon>
        <taxon>Metazoa</taxon>
        <taxon>Ecdysozoa</taxon>
        <taxon>Nematoda</taxon>
        <taxon>Chromadorea</taxon>
        <taxon>Rhabditida</taxon>
        <taxon>Rhabditina</taxon>
        <taxon>Rhabditomorpha</taxon>
        <taxon>Rhabditoidea</taxon>
        <taxon>Rhabditidae</taxon>
        <taxon>Diploscapter</taxon>
    </lineage>
</organism>
<gene>
    <name evidence="3" type="ORF">WR25_09477</name>
</gene>
<dbReference type="PANTHER" id="PTHR13155">
    <property type="entry name" value="A-KINASE ANCHOR PROTEINS"/>
    <property type="match status" value="1"/>
</dbReference>
<dbReference type="OrthoDB" id="5584247at2759"/>
<dbReference type="GO" id="GO:0005739">
    <property type="term" value="C:mitochondrion"/>
    <property type="evidence" value="ECO:0007669"/>
    <property type="project" value="TreeGrafter"/>
</dbReference>
<keyword evidence="4" id="KW-1185">Reference proteome</keyword>
<feature type="domain" description="RGS" evidence="2">
    <location>
        <begin position="66"/>
        <end position="197"/>
    </location>
</feature>
<name>A0A2A2LMT5_9BILA</name>
<evidence type="ECO:0000313" key="3">
    <source>
        <dbReference type="EMBL" id="PAV87532.1"/>
    </source>
</evidence>
<dbReference type="STRING" id="2018661.A0A2A2LMT5"/>
<dbReference type="InterPro" id="IPR016137">
    <property type="entry name" value="RGS"/>
</dbReference>
<feature type="compositionally biased region" description="Low complexity" evidence="1">
    <location>
        <begin position="352"/>
        <end position="371"/>
    </location>
</feature>
<evidence type="ECO:0000313" key="4">
    <source>
        <dbReference type="Proteomes" id="UP000218231"/>
    </source>
</evidence>
<dbReference type="Gene3D" id="1.10.167.10">
    <property type="entry name" value="Regulator of G-protein Signalling 4, domain 2"/>
    <property type="match status" value="2"/>
</dbReference>
<accession>A0A2A2LMT5</accession>
<feature type="region of interest" description="Disordered" evidence="1">
    <location>
        <begin position="343"/>
        <end position="409"/>
    </location>
</feature>
<dbReference type="PRINTS" id="PR01301">
    <property type="entry name" value="RGSPROTEIN"/>
</dbReference>
<feature type="region of interest" description="Disordered" evidence="1">
    <location>
        <begin position="1"/>
        <end position="21"/>
    </location>
</feature>
<feature type="domain" description="RGS" evidence="2">
    <location>
        <begin position="208"/>
        <end position="332"/>
    </location>
</feature>
<feature type="compositionally biased region" description="Low complexity" evidence="1">
    <location>
        <begin position="382"/>
        <end position="407"/>
    </location>
</feature>
<dbReference type="InterPro" id="IPR044926">
    <property type="entry name" value="RGS_subdomain_2"/>
</dbReference>
<protein>
    <recommendedName>
        <fullName evidence="2">RGS domain-containing protein</fullName>
    </recommendedName>
</protein>
<dbReference type="GO" id="GO:0008104">
    <property type="term" value="P:intracellular protein localization"/>
    <property type="evidence" value="ECO:0007669"/>
    <property type="project" value="TreeGrafter"/>
</dbReference>
<dbReference type="SUPFAM" id="SSF48097">
    <property type="entry name" value="Regulator of G-protein signaling, RGS"/>
    <property type="match status" value="2"/>
</dbReference>
<reference evidence="3 4" key="1">
    <citation type="journal article" date="2017" name="Curr. Biol.">
        <title>Genome architecture and evolution of a unichromosomal asexual nematode.</title>
        <authorList>
            <person name="Fradin H."/>
            <person name="Zegar C."/>
            <person name="Gutwein M."/>
            <person name="Lucas J."/>
            <person name="Kovtun M."/>
            <person name="Corcoran D."/>
            <person name="Baugh L.R."/>
            <person name="Kiontke K."/>
            <person name="Gunsalus K."/>
            <person name="Fitch D.H."/>
            <person name="Piano F."/>
        </authorList>
    </citation>
    <scope>NUCLEOTIDE SEQUENCE [LARGE SCALE GENOMIC DNA]</scope>
    <source>
        <strain evidence="3">PF1309</strain>
    </source>
</reference>